<dbReference type="GO" id="GO:0051607">
    <property type="term" value="P:defense response to virus"/>
    <property type="evidence" value="ECO:0007669"/>
    <property type="project" value="UniProtKB-KW"/>
</dbReference>
<dbReference type="GO" id="GO:0046872">
    <property type="term" value="F:metal ion binding"/>
    <property type="evidence" value="ECO:0007669"/>
    <property type="project" value="UniProtKB-KW"/>
</dbReference>
<dbReference type="AlphaFoldDB" id="I3Y9G8"/>
<dbReference type="eggNOG" id="COG3344">
    <property type="taxonomic scope" value="Bacteria"/>
</dbReference>
<dbReference type="HOGENOM" id="CLU_028398_2_2_6"/>
<keyword evidence="7" id="KW-0051">Antiviral defense</keyword>
<evidence type="ECO:0000256" key="9">
    <source>
        <dbReference type="ARBA" id="ARBA00048173"/>
    </source>
</evidence>
<keyword evidence="12" id="KW-1185">Reference proteome</keyword>
<evidence type="ECO:0000256" key="5">
    <source>
        <dbReference type="ARBA" id="ARBA00022842"/>
    </source>
</evidence>
<keyword evidence="5" id="KW-0460">Magnesium</keyword>
<evidence type="ECO:0000313" key="11">
    <source>
        <dbReference type="EMBL" id="AFL73636.1"/>
    </source>
</evidence>
<dbReference type="PROSITE" id="PS50878">
    <property type="entry name" value="RT_POL"/>
    <property type="match status" value="1"/>
</dbReference>
<dbReference type="PRINTS" id="PR00866">
    <property type="entry name" value="RNADNAPOLMS"/>
</dbReference>
<dbReference type="Pfam" id="PF00078">
    <property type="entry name" value="RVT_1"/>
    <property type="match status" value="1"/>
</dbReference>
<dbReference type="EC" id="2.7.7.49" evidence="1"/>
<dbReference type="Gene3D" id="3.30.70.270">
    <property type="match status" value="1"/>
</dbReference>
<feature type="domain" description="Reverse transcriptase" evidence="10">
    <location>
        <begin position="24"/>
        <end position="236"/>
    </location>
</feature>
<dbReference type="KEGG" id="tvi:Thivi_1660"/>
<name>I3Y9G8_THIV6</name>
<gene>
    <name evidence="11" type="ordered locus">Thivi_1660</name>
</gene>
<evidence type="ECO:0000313" key="12">
    <source>
        <dbReference type="Proteomes" id="UP000006062"/>
    </source>
</evidence>
<evidence type="ECO:0000256" key="3">
    <source>
        <dbReference type="ARBA" id="ARBA00022695"/>
    </source>
</evidence>
<evidence type="ECO:0000256" key="6">
    <source>
        <dbReference type="ARBA" id="ARBA00022918"/>
    </source>
</evidence>
<dbReference type="PANTHER" id="PTHR34047">
    <property type="entry name" value="NUCLEAR INTRON MATURASE 1, MITOCHONDRIAL-RELATED"/>
    <property type="match status" value="1"/>
</dbReference>
<dbReference type="SUPFAM" id="SSF56672">
    <property type="entry name" value="DNA/RNA polymerases"/>
    <property type="match status" value="1"/>
</dbReference>
<comment type="similarity">
    <text evidence="8">Belongs to the bacterial reverse transcriptase family.</text>
</comment>
<keyword evidence="2" id="KW-0808">Transferase</keyword>
<organism evidence="11 12">
    <name type="scientific">Thiocystis violascens (strain ATCC 17096 / DSM 198 / 6111)</name>
    <name type="common">Chromatium violascens</name>
    <dbReference type="NCBI Taxonomy" id="765911"/>
    <lineage>
        <taxon>Bacteria</taxon>
        <taxon>Pseudomonadati</taxon>
        <taxon>Pseudomonadota</taxon>
        <taxon>Gammaproteobacteria</taxon>
        <taxon>Chromatiales</taxon>
        <taxon>Chromatiaceae</taxon>
        <taxon>Thiocystis</taxon>
    </lineage>
</organism>
<protein>
    <recommendedName>
        <fullName evidence="1">RNA-directed DNA polymerase</fullName>
        <ecNumber evidence="1">2.7.7.49</ecNumber>
    </recommendedName>
</protein>
<evidence type="ECO:0000259" key="10">
    <source>
        <dbReference type="PROSITE" id="PS50878"/>
    </source>
</evidence>
<dbReference type="InterPro" id="IPR000477">
    <property type="entry name" value="RT_dom"/>
</dbReference>
<evidence type="ECO:0000256" key="8">
    <source>
        <dbReference type="ARBA" id="ARBA00034120"/>
    </source>
</evidence>
<dbReference type="InterPro" id="IPR043128">
    <property type="entry name" value="Rev_trsase/Diguanyl_cyclase"/>
</dbReference>
<dbReference type="EMBL" id="CP003154">
    <property type="protein sequence ID" value="AFL73636.1"/>
    <property type="molecule type" value="Genomic_DNA"/>
</dbReference>
<dbReference type="Proteomes" id="UP000006062">
    <property type="component" value="Chromosome"/>
</dbReference>
<dbReference type="STRING" id="765911.Thivi_1660"/>
<dbReference type="InterPro" id="IPR051083">
    <property type="entry name" value="GrpII_Intron_Splice-Mob/Def"/>
</dbReference>
<keyword evidence="4" id="KW-0479">Metal-binding</keyword>
<dbReference type="CDD" id="cd03487">
    <property type="entry name" value="RT_Bac_retron_II"/>
    <property type="match status" value="1"/>
</dbReference>
<keyword evidence="3" id="KW-0548">Nucleotidyltransferase</keyword>
<accession>I3Y9G8</accession>
<sequence length="317" mass="37112">MPLESLFRAMYHDKFDFQDFVNGEISRNYERTQYLDREKTREILKPNQKLKTFHTFLNLFLFEHLPVNRDVVFSYRKGVSTYDAVIPHAKSRHFFQADISSFFTNINREMVNKTISFGYDSVPISDIDFYKERILDLVCVGDTLPTGFPTSPTITNAVLRPFDDQLQAYCNSNSAIYTRYSDDIIISALDRELPSDIKDYVTQTLSVITAGRLQLNERKCRHFHIGGKVKILGMLILPNGQISVDSKIRRETETLLYFYVRDKDKFLNKTGLDFDKGMKRVSGFLNYINTIDQRYLEKLRRKYGATVIDMFLHRSFD</sequence>
<dbReference type="InterPro" id="IPR043502">
    <property type="entry name" value="DNA/RNA_pol_sf"/>
</dbReference>
<proteinExistence type="inferred from homology"/>
<reference evidence="11 12" key="1">
    <citation type="submission" date="2012-06" db="EMBL/GenBank/DDBJ databases">
        <title>Complete sequence of Thiocystis violascens DSM 198.</title>
        <authorList>
            <consortium name="US DOE Joint Genome Institute"/>
            <person name="Lucas S."/>
            <person name="Han J."/>
            <person name="Lapidus A."/>
            <person name="Cheng J.-F."/>
            <person name="Goodwin L."/>
            <person name="Pitluck S."/>
            <person name="Peters L."/>
            <person name="Ovchinnikova G."/>
            <person name="Teshima H."/>
            <person name="Detter J.C."/>
            <person name="Han C."/>
            <person name="Tapia R."/>
            <person name="Land M."/>
            <person name="Hauser L."/>
            <person name="Kyrpides N."/>
            <person name="Ivanova N."/>
            <person name="Pagani I."/>
            <person name="Vogl K."/>
            <person name="Liu Z."/>
            <person name="Frigaard N.-U."/>
            <person name="Bryant D."/>
            <person name="Woyke T."/>
        </authorList>
    </citation>
    <scope>NUCLEOTIDE SEQUENCE [LARGE SCALE GENOMIC DNA]</scope>
    <source>
        <strain evidence="12">ATCC 17096 / DSM 198 / 6111</strain>
    </source>
</reference>
<evidence type="ECO:0000256" key="1">
    <source>
        <dbReference type="ARBA" id="ARBA00012493"/>
    </source>
</evidence>
<evidence type="ECO:0000256" key="2">
    <source>
        <dbReference type="ARBA" id="ARBA00022679"/>
    </source>
</evidence>
<dbReference type="GO" id="GO:0003964">
    <property type="term" value="F:RNA-directed DNA polymerase activity"/>
    <property type="evidence" value="ECO:0007669"/>
    <property type="project" value="UniProtKB-KW"/>
</dbReference>
<dbReference type="GO" id="GO:0003723">
    <property type="term" value="F:RNA binding"/>
    <property type="evidence" value="ECO:0007669"/>
    <property type="project" value="InterPro"/>
</dbReference>
<evidence type="ECO:0000256" key="7">
    <source>
        <dbReference type="ARBA" id="ARBA00023118"/>
    </source>
</evidence>
<evidence type="ECO:0000256" key="4">
    <source>
        <dbReference type="ARBA" id="ARBA00022723"/>
    </source>
</evidence>
<keyword evidence="6 11" id="KW-0695">RNA-directed DNA polymerase</keyword>
<dbReference type="PANTHER" id="PTHR34047:SF7">
    <property type="entry name" value="RNA-DIRECTED DNA POLYMERASE"/>
    <property type="match status" value="1"/>
</dbReference>
<comment type="catalytic activity">
    <reaction evidence="9">
        <text>DNA(n) + a 2'-deoxyribonucleoside 5'-triphosphate = DNA(n+1) + diphosphate</text>
        <dbReference type="Rhea" id="RHEA:22508"/>
        <dbReference type="Rhea" id="RHEA-COMP:17339"/>
        <dbReference type="Rhea" id="RHEA-COMP:17340"/>
        <dbReference type="ChEBI" id="CHEBI:33019"/>
        <dbReference type="ChEBI" id="CHEBI:61560"/>
        <dbReference type="ChEBI" id="CHEBI:173112"/>
        <dbReference type="EC" id="2.7.7.49"/>
    </reaction>
</comment>
<dbReference type="InterPro" id="IPR000123">
    <property type="entry name" value="Reverse_transcriptase_msDNA"/>
</dbReference>